<accession>A0A2G9YT85</accession>
<dbReference type="InterPro" id="IPR001387">
    <property type="entry name" value="Cro/C1-type_HTH"/>
</dbReference>
<organism evidence="2 3">
    <name type="scientific">Candidatus Nealsonbacteria bacterium CG23_combo_of_CG06-09_8_20_14_all_39_25</name>
    <dbReference type="NCBI Taxonomy" id="1974723"/>
    <lineage>
        <taxon>Bacteria</taxon>
        <taxon>Candidatus Nealsoniibacteriota</taxon>
    </lineage>
</organism>
<feature type="domain" description="HTH cro/C1-type" evidence="1">
    <location>
        <begin position="2"/>
        <end position="49"/>
    </location>
</feature>
<proteinExistence type="predicted"/>
<evidence type="ECO:0000259" key="1">
    <source>
        <dbReference type="PROSITE" id="PS50943"/>
    </source>
</evidence>
<dbReference type="InterPro" id="IPR010982">
    <property type="entry name" value="Lambda_DNA-bd_dom_sf"/>
</dbReference>
<gene>
    <name evidence="2" type="ORF">COX38_00555</name>
</gene>
<dbReference type="SUPFAM" id="SSF47413">
    <property type="entry name" value="lambda repressor-like DNA-binding domains"/>
    <property type="match status" value="1"/>
</dbReference>
<dbReference type="AlphaFoldDB" id="A0A2G9YT85"/>
<dbReference type="GO" id="GO:0003677">
    <property type="term" value="F:DNA binding"/>
    <property type="evidence" value="ECO:0007669"/>
    <property type="project" value="InterPro"/>
</dbReference>
<name>A0A2G9YT85_9BACT</name>
<reference evidence="2 3" key="1">
    <citation type="submission" date="2017-09" db="EMBL/GenBank/DDBJ databases">
        <title>Depth-based differentiation of microbial function through sediment-hosted aquifers and enrichment of novel symbionts in the deep terrestrial subsurface.</title>
        <authorList>
            <person name="Probst A.J."/>
            <person name="Ladd B."/>
            <person name="Jarett J.K."/>
            <person name="Geller-Mcgrath D.E."/>
            <person name="Sieber C.M."/>
            <person name="Emerson J.B."/>
            <person name="Anantharaman K."/>
            <person name="Thomas B.C."/>
            <person name="Malmstrom R."/>
            <person name="Stieglmeier M."/>
            <person name="Klingl A."/>
            <person name="Woyke T."/>
            <person name="Ryan C.M."/>
            <person name="Banfield J.F."/>
        </authorList>
    </citation>
    <scope>NUCLEOTIDE SEQUENCE [LARGE SCALE GENOMIC DNA]</scope>
    <source>
        <strain evidence="2">CG23_combo_of_CG06-09_8_20_14_all_39_25</strain>
    </source>
</reference>
<dbReference type="Pfam" id="PF01381">
    <property type="entry name" value="HTH_3"/>
    <property type="match status" value="1"/>
</dbReference>
<protein>
    <recommendedName>
        <fullName evidence="1">HTH cro/C1-type domain-containing protein</fullName>
    </recommendedName>
</protein>
<dbReference type="Proteomes" id="UP000229054">
    <property type="component" value="Unassembled WGS sequence"/>
</dbReference>
<evidence type="ECO:0000313" key="3">
    <source>
        <dbReference type="Proteomes" id="UP000229054"/>
    </source>
</evidence>
<dbReference type="PROSITE" id="PS50943">
    <property type="entry name" value="HTH_CROC1"/>
    <property type="match status" value="1"/>
</dbReference>
<dbReference type="CDD" id="cd00093">
    <property type="entry name" value="HTH_XRE"/>
    <property type="match status" value="1"/>
</dbReference>
<evidence type="ECO:0000313" key="2">
    <source>
        <dbReference type="EMBL" id="PIP22440.1"/>
    </source>
</evidence>
<comment type="caution">
    <text evidence="2">The sequence shown here is derived from an EMBL/GenBank/DDBJ whole genome shotgun (WGS) entry which is preliminary data.</text>
</comment>
<dbReference type="EMBL" id="PCRN01000023">
    <property type="protein sequence ID" value="PIP22440.1"/>
    <property type="molecule type" value="Genomic_DNA"/>
</dbReference>
<dbReference type="SMART" id="SM00530">
    <property type="entry name" value="HTH_XRE"/>
    <property type="match status" value="1"/>
</dbReference>
<sequence length="95" mass="10612">MLKLTLQKLATESGVSASHLGRVEKGERSLSVNVLRKIIKPLKFSEDELLALFGYPPLLKSSGRLTPSDVQKAIEEFTKMRNSIDQLLNIFKLKG</sequence>
<dbReference type="Gene3D" id="1.10.260.40">
    <property type="entry name" value="lambda repressor-like DNA-binding domains"/>
    <property type="match status" value="1"/>
</dbReference>